<comment type="caution">
    <text evidence="2">The sequence shown here is derived from an EMBL/GenBank/DDBJ whole genome shotgun (WGS) entry which is preliminary data.</text>
</comment>
<reference evidence="2" key="1">
    <citation type="submission" date="2021-07" db="EMBL/GenBank/DDBJ databases">
        <authorList>
            <person name="Durling M."/>
        </authorList>
    </citation>
    <scope>NUCLEOTIDE SEQUENCE</scope>
</reference>
<organism evidence="2 3">
    <name type="scientific">Hymenoscyphus albidus</name>
    <dbReference type="NCBI Taxonomy" id="595503"/>
    <lineage>
        <taxon>Eukaryota</taxon>
        <taxon>Fungi</taxon>
        <taxon>Dikarya</taxon>
        <taxon>Ascomycota</taxon>
        <taxon>Pezizomycotina</taxon>
        <taxon>Leotiomycetes</taxon>
        <taxon>Helotiales</taxon>
        <taxon>Helotiaceae</taxon>
        <taxon>Hymenoscyphus</taxon>
    </lineage>
</organism>
<sequence length="376" mass="42703">MPMDFVIIVLTWISQEVYEPLFEEIVKLCPNKIRGIWIADCANQGLSGVVNEDLLGDDSLFFFEWRNMASWFDHSRNLLGMVNHFRERMIPPIFGIGHSMGCAQLVRLSILHPSLFYGMALVEPVKQKAFPPGPNPALFSNFRRDIWPSKEKFEASMIKNLFFGSLDARAMKKYLEFGVRPVPTNFYPVTGTARIPEGAVTLTTTKHQEAWSYVRANIFPLSPSPDDPRERLITPELDPTDEGKLISTRPESMLALLDLPQLRPRVLPINSEYLQEEKRRLIGSGRGGSGGVNLKRVEECVIENYGHLVPLEKVSECAGIIAEWLEKEARRFLQDEGVFRTHSRQVSTENGLAVSKEWVKMVQMETDSSRPLKGKL</sequence>
<dbReference type="AlphaFoldDB" id="A0A9N9LYJ9"/>
<gene>
    <name evidence="2" type="ORF">HYALB_00004107</name>
</gene>
<feature type="region of interest" description="Disordered" evidence="1">
    <location>
        <begin position="225"/>
        <end position="244"/>
    </location>
</feature>
<evidence type="ECO:0000256" key="1">
    <source>
        <dbReference type="SAM" id="MobiDB-lite"/>
    </source>
</evidence>
<dbReference type="Gene3D" id="3.40.50.1820">
    <property type="entry name" value="alpha/beta hydrolase"/>
    <property type="match status" value="1"/>
</dbReference>
<evidence type="ECO:0000313" key="3">
    <source>
        <dbReference type="Proteomes" id="UP000701801"/>
    </source>
</evidence>
<dbReference type="SUPFAM" id="SSF53474">
    <property type="entry name" value="alpha/beta-Hydrolases"/>
    <property type="match status" value="1"/>
</dbReference>
<dbReference type="Proteomes" id="UP000701801">
    <property type="component" value="Unassembled WGS sequence"/>
</dbReference>
<evidence type="ECO:0008006" key="4">
    <source>
        <dbReference type="Google" id="ProtNLM"/>
    </source>
</evidence>
<keyword evidence="3" id="KW-1185">Reference proteome</keyword>
<name>A0A9N9LYJ9_9HELO</name>
<dbReference type="OrthoDB" id="94039at2759"/>
<dbReference type="InterPro" id="IPR029058">
    <property type="entry name" value="AB_hydrolase_fold"/>
</dbReference>
<evidence type="ECO:0000313" key="2">
    <source>
        <dbReference type="EMBL" id="CAG8983675.1"/>
    </source>
</evidence>
<dbReference type="EMBL" id="CAJVRM010000733">
    <property type="protein sequence ID" value="CAG8983675.1"/>
    <property type="molecule type" value="Genomic_DNA"/>
</dbReference>
<proteinExistence type="predicted"/>
<protein>
    <recommendedName>
        <fullName evidence="4">AB hydrolase-1 domain-containing protein</fullName>
    </recommendedName>
</protein>
<accession>A0A9N9LYJ9</accession>